<protein>
    <submittedName>
        <fullName evidence="4">TetR/AcrR family transcriptional regulator</fullName>
    </submittedName>
</protein>
<keyword evidence="1 2" id="KW-0238">DNA-binding</keyword>
<keyword evidence="5" id="KW-1185">Reference proteome</keyword>
<reference evidence="4 5" key="1">
    <citation type="submission" date="2020-12" db="EMBL/GenBank/DDBJ databases">
        <authorList>
            <person name="Shan Y."/>
        </authorList>
    </citation>
    <scope>NUCLEOTIDE SEQUENCE [LARGE SCALE GENOMIC DNA]</scope>
    <source>
        <strain evidence="5">csc3.9</strain>
    </source>
</reference>
<evidence type="ECO:0000313" key="4">
    <source>
        <dbReference type="EMBL" id="QQD17918.1"/>
    </source>
</evidence>
<dbReference type="Pfam" id="PF00440">
    <property type="entry name" value="TetR_N"/>
    <property type="match status" value="1"/>
</dbReference>
<dbReference type="KEGG" id="snan:I6N98_16490"/>
<accession>A0A7T4UQ91</accession>
<dbReference type="InterPro" id="IPR009057">
    <property type="entry name" value="Homeodomain-like_sf"/>
</dbReference>
<dbReference type="AlphaFoldDB" id="A0A7T4UQ91"/>
<organism evidence="4 5">
    <name type="scientific">Spongiibacter nanhainus</name>
    <dbReference type="NCBI Taxonomy" id="2794344"/>
    <lineage>
        <taxon>Bacteria</taxon>
        <taxon>Pseudomonadati</taxon>
        <taxon>Pseudomonadota</taxon>
        <taxon>Gammaproteobacteria</taxon>
        <taxon>Cellvibrionales</taxon>
        <taxon>Spongiibacteraceae</taxon>
        <taxon>Spongiibacter</taxon>
    </lineage>
</organism>
<dbReference type="Proteomes" id="UP000596063">
    <property type="component" value="Chromosome"/>
</dbReference>
<evidence type="ECO:0000256" key="2">
    <source>
        <dbReference type="PROSITE-ProRule" id="PRU00335"/>
    </source>
</evidence>
<dbReference type="Gene3D" id="1.10.357.10">
    <property type="entry name" value="Tetracycline Repressor, domain 2"/>
    <property type="match status" value="1"/>
</dbReference>
<dbReference type="SUPFAM" id="SSF46689">
    <property type="entry name" value="Homeodomain-like"/>
    <property type="match status" value="1"/>
</dbReference>
<dbReference type="EMBL" id="CP066167">
    <property type="protein sequence ID" value="QQD17918.1"/>
    <property type="molecule type" value="Genomic_DNA"/>
</dbReference>
<dbReference type="PROSITE" id="PS50977">
    <property type="entry name" value="HTH_TETR_2"/>
    <property type="match status" value="1"/>
</dbReference>
<dbReference type="InterPro" id="IPR001647">
    <property type="entry name" value="HTH_TetR"/>
</dbReference>
<evidence type="ECO:0000256" key="1">
    <source>
        <dbReference type="ARBA" id="ARBA00023125"/>
    </source>
</evidence>
<proteinExistence type="predicted"/>
<name>A0A7T4UQ91_9GAMM</name>
<feature type="domain" description="HTH tetR-type" evidence="3">
    <location>
        <begin position="15"/>
        <end position="76"/>
    </location>
</feature>
<feature type="DNA-binding region" description="H-T-H motif" evidence="2">
    <location>
        <begin position="39"/>
        <end position="58"/>
    </location>
</feature>
<evidence type="ECO:0000313" key="5">
    <source>
        <dbReference type="Proteomes" id="UP000596063"/>
    </source>
</evidence>
<gene>
    <name evidence="4" type="ORF">I6N98_16490</name>
</gene>
<sequence>MPSTSSSQDSKQDTRLSHSDFVLEAFAIIAETGSYEQVTIDNLCRRLKVSKGSFYWHFKNRAAMIDSVVEAWSGRLHQNIYGDIEKDAKGNASASIRQIVTVWQTSNIAAIDRVMRNWACKDERVSEAVAKADLLILGYLKDKFIALGIDPIEAHRRARLLIAIGIAQPQLTHLPHPTSATEELAWAVNTLLPLNGD</sequence>
<dbReference type="RefSeq" id="WP_198569417.1">
    <property type="nucleotide sequence ID" value="NZ_CP066167.1"/>
</dbReference>
<dbReference type="GO" id="GO:0003677">
    <property type="term" value="F:DNA binding"/>
    <property type="evidence" value="ECO:0007669"/>
    <property type="project" value="UniProtKB-UniRule"/>
</dbReference>
<evidence type="ECO:0000259" key="3">
    <source>
        <dbReference type="PROSITE" id="PS50977"/>
    </source>
</evidence>